<evidence type="ECO:0000313" key="1">
    <source>
        <dbReference type="EMBL" id="ANY80701.1"/>
    </source>
</evidence>
<dbReference type="EMBL" id="CP016616">
    <property type="protein sequence ID" value="ANY80701.1"/>
    <property type="molecule type" value="Genomic_DNA"/>
</dbReference>
<gene>
    <name evidence="1" type="ORF">BB934_22760</name>
</gene>
<dbReference type="AlphaFoldDB" id="A0A1B2EL71"/>
<accession>A0A1B2EL71</accession>
<dbReference type="KEGG" id="moc:BB934_22760"/>
<proteinExistence type="predicted"/>
<reference evidence="1" key="1">
    <citation type="submission" date="2016-07" db="EMBL/GenBank/DDBJ databases">
        <title>Microvirga ossetica sp. nov. a new species of rhizobia isolated from root nodules of the legume species Vicia alpestris Steven originated from North Ossetia region in the Caucasus.</title>
        <authorList>
            <person name="Safronova V.I."/>
            <person name="Kuznetsova I.G."/>
            <person name="Sazanova A.L."/>
            <person name="Belimov A."/>
            <person name="Andronov E."/>
            <person name="Osledkin Y.S."/>
            <person name="Onishchuk O.P."/>
            <person name="Kurchak O.N."/>
            <person name="Shaposhnikov A.I."/>
            <person name="Willems A."/>
            <person name="Tikhonovich I.A."/>
        </authorList>
    </citation>
    <scope>NUCLEOTIDE SEQUENCE [LARGE SCALE GENOMIC DNA]</scope>
    <source>
        <strain evidence="1">V5/3M</strain>
    </source>
</reference>
<sequence>MSAAYDLNEMVDLFAISRSSRRSDLMTEKIATLPLREAVALVIEDWADDKFRQLSAVIQLPSGQSIRSLDDIRQLYECAADGGGTKRPD</sequence>
<dbReference type="RefSeq" id="WP_237050061.1">
    <property type="nucleotide sequence ID" value="NZ_CP016616.1"/>
</dbReference>
<name>A0A1B2EL71_9HYPH</name>
<organism evidence="1">
    <name type="scientific">Microvirga ossetica</name>
    <dbReference type="NCBI Taxonomy" id="1882682"/>
    <lineage>
        <taxon>Bacteria</taxon>
        <taxon>Pseudomonadati</taxon>
        <taxon>Pseudomonadota</taxon>
        <taxon>Alphaproteobacteria</taxon>
        <taxon>Hyphomicrobiales</taxon>
        <taxon>Methylobacteriaceae</taxon>
        <taxon>Microvirga</taxon>
    </lineage>
</organism>
<protein>
    <submittedName>
        <fullName evidence="1">Uncharacterized protein</fullName>
    </submittedName>
</protein>